<feature type="region of interest" description="Disordered" evidence="22">
    <location>
        <begin position="65"/>
        <end position="105"/>
    </location>
</feature>
<dbReference type="PANTHER" id="PTHR10615">
    <property type="entry name" value="HISTONE ACETYLTRANSFERASE"/>
    <property type="match status" value="1"/>
</dbReference>
<protein>
    <recommendedName>
        <fullName evidence="3 21">Histone acetyltransferase</fullName>
        <ecNumber evidence="3 21">2.3.1.48</ecNumber>
    </recommendedName>
</protein>
<evidence type="ECO:0000256" key="11">
    <source>
        <dbReference type="ARBA" id="ARBA00022833"/>
    </source>
</evidence>
<dbReference type="FunFam" id="1.10.10.10:FF:000123">
    <property type="entry name" value="Histone acetyltransferase"/>
    <property type="match status" value="1"/>
</dbReference>
<evidence type="ECO:0000256" key="2">
    <source>
        <dbReference type="ARBA" id="ARBA00010107"/>
    </source>
</evidence>
<evidence type="ECO:0000256" key="8">
    <source>
        <dbReference type="ARBA" id="ARBA00022723"/>
    </source>
</evidence>
<feature type="compositionally biased region" description="Low complexity" evidence="22">
    <location>
        <begin position="1009"/>
        <end position="1020"/>
    </location>
</feature>
<feature type="compositionally biased region" description="Polar residues" evidence="22">
    <location>
        <begin position="1287"/>
        <end position="1304"/>
    </location>
</feature>
<dbReference type="InParanoid" id="A0A672S7V4"/>
<feature type="compositionally biased region" description="Acidic residues" evidence="22">
    <location>
        <begin position="1266"/>
        <end position="1275"/>
    </location>
</feature>
<dbReference type="Pfam" id="PF21524">
    <property type="entry name" value="SAMD1_WH"/>
    <property type="match status" value="1"/>
</dbReference>
<feature type="compositionally biased region" description="Acidic residues" evidence="22">
    <location>
        <begin position="857"/>
        <end position="877"/>
    </location>
</feature>
<keyword evidence="9" id="KW-0677">Repeat</keyword>
<dbReference type="SUPFAM" id="SSF57903">
    <property type="entry name" value="FYVE/PHD zinc finger"/>
    <property type="match status" value="1"/>
</dbReference>
<evidence type="ECO:0000256" key="9">
    <source>
        <dbReference type="ARBA" id="ARBA00022737"/>
    </source>
</evidence>
<feature type="compositionally biased region" description="Basic residues" evidence="22">
    <location>
        <begin position="918"/>
        <end position="933"/>
    </location>
</feature>
<dbReference type="FunFam" id="1.10.10.10:FF:000132">
    <property type="entry name" value="Histone acetyltransferase"/>
    <property type="match status" value="1"/>
</dbReference>
<feature type="domain" description="MYST-type HAT" evidence="25">
    <location>
        <begin position="460"/>
        <end position="734"/>
    </location>
</feature>
<feature type="domain" description="H15" evidence="24">
    <location>
        <begin position="103"/>
        <end position="182"/>
    </location>
</feature>
<feature type="compositionally biased region" description="Polar residues" evidence="22">
    <location>
        <begin position="1677"/>
        <end position="1692"/>
    </location>
</feature>
<comment type="subcellular location">
    <subcellularLocation>
        <location evidence="1 21">Nucleus</location>
    </subcellularLocation>
</comment>
<reference evidence="27" key="1">
    <citation type="submission" date="2025-08" db="UniProtKB">
        <authorList>
            <consortium name="Ensembl"/>
        </authorList>
    </citation>
    <scope>IDENTIFICATION</scope>
</reference>
<feature type="compositionally biased region" description="Acidic residues" evidence="22">
    <location>
        <begin position="961"/>
        <end position="972"/>
    </location>
</feature>
<feature type="compositionally biased region" description="Low complexity" evidence="22">
    <location>
        <begin position="320"/>
        <end position="333"/>
    </location>
</feature>
<feature type="active site" description="Proton donor/acceptor" evidence="19">
    <location>
        <position position="636"/>
    </location>
</feature>
<proteinExistence type="inferred from homology"/>
<dbReference type="InterPro" id="IPR036390">
    <property type="entry name" value="WH_DNA-bd_sf"/>
</dbReference>
<dbReference type="GO" id="GO:0000786">
    <property type="term" value="C:nucleosome"/>
    <property type="evidence" value="ECO:0007669"/>
    <property type="project" value="InterPro"/>
</dbReference>
<dbReference type="InterPro" id="IPR002717">
    <property type="entry name" value="HAT_MYST-type"/>
</dbReference>
<feature type="compositionally biased region" description="Gly residues" evidence="22">
    <location>
        <begin position="1694"/>
        <end position="1710"/>
    </location>
</feature>
<dbReference type="GO" id="GO:0008270">
    <property type="term" value="F:zinc ion binding"/>
    <property type="evidence" value="ECO:0007669"/>
    <property type="project" value="UniProtKB-KW"/>
</dbReference>
<dbReference type="SUPFAM" id="SSF46785">
    <property type="entry name" value="Winged helix' DNA-binding domain"/>
    <property type="match status" value="1"/>
</dbReference>
<dbReference type="PANTHER" id="PTHR10615:SF26">
    <property type="entry name" value="HISTONE ACETYLTRANSFERASE KAT6A"/>
    <property type="match status" value="1"/>
</dbReference>
<dbReference type="Gene3D" id="3.30.60.60">
    <property type="entry name" value="N-acetyl transferase-like"/>
    <property type="match status" value="1"/>
</dbReference>
<dbReference type="GO" id="GO:0010484">
    <property type="term" value="F:histone H3 acetyltransferase activity"/>
    <property type="evidence" value="ECO:0007669"/>
    <property type="project" value="TreeGrafter"/>
</dbReference>
<keyword evidence="10 20" id="KW-0863">Zinc-finger</keyword>
<evidence type="ECO:0000256" key="18">
    <source>
        <dbReference type="ARBA" id="ARBA00048017"/>
    </source>
</evidence>
<feature type="compositionally biased region" description="Polar residues" evidence="22">
    <location>
        <begin position="1630"/>
        <end position="1650"/>
    </location>
</feature>
<feature type="compositionally biased region" description="Basic and acidic residues" evidence="22">
    <location>
        <begin position="1178"/>
        <end position="1189"/>
    </location>
</feature>
<feature type="compositionally biased region" description="Low complexity" evidence="22">
    <location>
        <begin position="1820"/>
        <end position="1841"/>
    </location>
</feature>
<evidence type="ECO:0000256" key="14">
    <source>
        <dbReference type="ARBA" id="ARBA00022990"/>
    </source>
</evidence>
<feature type="compositionally biased region" description="Polar residues" evidence="22">
    <location>
        <begin position="1746"/>
        <end position="1760"/>
    </location>
</feature>
<keyword evidence="4" id="KW-0678">Repressor</keyword>
<feature type="compositionally biased region" description="Basic residues" evidence="22">
    <location>
        <begin position="1113"/>
        <end position="1135"/>
    </location>
</feature>
<dbReference type="InterPro" id="IPR016181">
    <property type="entry name" value="Acyl_CoA_acyltransferase"/>
</dbReference>
<feature type="compositionally biased region" description="Pro residues" evidence="22">
    <location>
        <begin position="1254"/>
        <end position="1265"/>
    </location>
</feature>
<keyword evidence="6" id="KW-0597">Phosphoprotein</keyword>
<gene>
    <name evidence="27" type="primary">kat6a</name>
</gene>
<dbReference type="GO" id="GO:0006357">
    <property type="term" value="P:regulation of transcription by RNA polymerase II"/>
    <property type="evidence" value="ECO:0007669"/>
    <property type="project" value="TreeGrafter"/>
</dbReference>
<evidence type="ECO:0000256" key="5">
    <source>
        <dbReference type="ARBA" id="ARBA00022499"/>
    </source>
</evidence>
<evidence type="ECO:0000256" key="4">
    <source>
        <dbReference type="ARBA" id="ARBA00022491"/>
    </source>
</evidence>
<dbReference type="PROSITE" id="PS51504">
    <property type="entry name" value="H15"/>
    <property type="match status" value="1"/>
</dbReference>
<keyword evidence="5" id="KW-1017">Isopeptide bond</keyword>
<evidence type="ECO:0000256" key="19">
    <source>
        <dbReference type="PIRSR" id="PIRSR602717-51"/>
    </source>
</evidence>
<dbReference type="InterPro" id="IPR050603">
    <property type="entry name" value="MYST_HAT"/>
</dbReference>
<dbReference type="GO" id="GO:0003677">
    <property type="term" value="F:DNA binding"/>
    <property type="evidence" value="ECO:0007669"/>
    <property type="project" value="InterPro"/>
</dbReference>
<dbReference type="InterPro" id="IPR036388">
    <property type="entry name" value="WH-like_DNA-bd_sf"/>
</dbReference>
<evidence type="ECO:0000259" key="26">
    <source>
        <dbReference type="PROSITE" id="PS52014"/>
    </source>
</evidence>
<evidence type="ECO:0000256" key="17">
    <source>
        <dbReference type="ARBA" id="ARBA00023315"/>
    </source>
</evidence>
<dbReference type="Gene3D" id="3.30.40.10">
    <property type="entry name" value="Zinc/RING finger domain, C3HC4 (zinc finger)"/>
    <property type="match status" value="1"/>
</dbReference>
<feature type="compositionally biased region" description="Basic and acidic residues" evidence="22">
    <location>
        <begin position="1442"/>
        <end position="1451"/>
    </location>
</feature>
<dbReference type="Proteomes" id="UP000472262">
    <property type="component" value="Unassembled WGS sequence"/>
</dbReference>
<dbReference type="Pfam" id="PF01853">
    <property type="entry name" value="MOZ_SAS"/>
    <property type="match status" value="1"/>
</dbReference>
<keyword evidence="11" id="KW-0862">Zinc</keyword>
<dbReference type="SMART" id="SM00526">
    <property type="entry name" value="H15"/>
    <property type="match status" value="1"/>
</dbReference>
<dbReference type="InterPro" id="IPR011011">
    <property type="entry name" value="Znf_FYVE_PHD"/>
</dbReference>
<evidence type="ECO:0000256" key="13">
    <source>
        <dbReference type="ARBA" id="ARBA00022853"/>
    </source>
</evidence>
<dbReference type="Pfam" id="PF00628">
    <property type="entry name" value="PHD"/>
    <property type="match status" value="1"/>
</dbReference>
<dbReference type="SMART" id="SM00249">
    <property type="entry name" value="PHD"/>
    <property type="match status" value="1"/>
</dbReference>
<dbReference type="EC" id="2.3.1.48" evidence="3 21"/>
<feature type="domain" description="PHD-type" evidence="23">
    <location>
        <begin position="212"/>
        <end position="265"/>
    </location>
</feature>
<feature type="compositionally biased region" description="Basic residues" evidence="22">
    <location>
        <begin position="991"/>
        <end position="1007"/>
    </location>
</feature>
<feature type="region of interest" description="Disordered" evidence="22">
    <location>
        <begin position="1492"/>
        <end position="1544"/>
    </location>
</feature>
<feature type="region of interest" description="Disordered" evidence="22">
    <location>
        <begin position="2013"/>
        <end position="2037"/>
    </location>
</feature>
<dbReference type="InterPro" id="IPR001965">
    <property type="entry name" value="Znf_PHD"/>
</dbReference>
<dbReference type="InterPro" id="IPR013083">
    <property type="entry name" value="Znf_RING/FYVE/PHD"/>
</dbReference>
<dbReference type="GO" id="GO:0070776">
    <property type="term" value="C:MOZ/MORF histone acetyltransferase complex"/>
    <property type="evidence" value="ECO:0007669"/>
    <property type="project" value="TreeGrafter"/>
</dbReference>
<dbReference type="PROSITE" id="PS52014">
    <property type="entry name" value="SAMD1_WH"/>
    <property type="match status" value="1"/>
</dbReference>
<evidence type="ECO:0000256" key="16">
    <source>
        <dbReference type="ARBA" id="ARBA00023242"/>
    </source>
</evidence>
<evidence type="ECO:0000256" key="1">
    <source>
        <dbReference type="ARBA" id="ARBA00004123"/>
    </source>
</evidence>
<keyword evidence="15" id="KW-0010">Activator</keyword>
<dbReference type="SUPFAM" id="SSF55729">
    <property type="entry name" value="Acyl-CoA N-acyltransferases (Nat)"/>
    <property type="match status" value="1"/>
</dbReference>
<accession>A0A672S7V4</accession>
<feature type="compositionally biased region" description="Pro residues" evidence="22">
    <location>
        <begin position="1791"/>
        <end position="1803"/>
    </location>
</feature>
<sequence length="2149" mass="235730">MVKLANPLYTTWILEAIKKVKKQKQRPSEERICNAVSMSHGLDRKTVLEHLELSVKDGSVLKVSNKGLNSYKDPDNPGRLAFPKPRAGGGGGSSSTSSSSKKPGLDWNKLIKRSLEGLHEPSGSSLKSIERFLKCQADVAGYLSGSGSMGPGLFHQQLRLALKRAVSHGRVIKHGPLFRLVSRSSHNDGTGCVSLDSLPPVRLLPHEQDRVSWVGAMCAHDQDGTTSDNMLFCDSCDRGFHMECCDPPLMRMPKGMWICQICRPRKKGRKLLHEKAAQIKRRYNAPLGRPKGRPGRPFKKLRGGGHGRRRRGAGGVDQRSQGSSSPHSSSSSSCEGYPGDDRMLFSLREDDSVHGGLRFNKKTKGLIDALSKFFTPSPDGRKARAEVVDYSQQYRIRKKGNRKGEHDDTTGDNQECEDSWREDEDKLPGHENLTEKDVELFRHIQELALQKVGVTGPPDPQMRCPSVIEFGKYEIQTWYSSPYPQEYSRLPKLYLCEFCLRYMKSRSILYQHMRKCNWFHPPANEIYRKDDVSVFEVDGNVSTIYCQNLCLLAKLFLDHKTLYYDVEPFLFYVLTQNDSKGCHLVGYFSKEKHCQQKYNVSCIMILPQYQRKGYGRFLIDFSYLLSKREGQPGSPEKPLSDLGRLSYMAYWRSVVLECLHEIRDRQLTIRKLSKITGICPQDITATLLNLNMLEQRGDRVIILRREKLVSSHMARLKAKPRLLEVDPDCLRWTPVIITNTVVSEGEGDEDEEEEEGEEGPKDIKPSHKSSPLSWHMKGEREKEEEKKGFPAFPKKQSSPPSSSVCNSVLGPEHSSLFLMANGERRGPGRPPKNWLWGKVKDAPRTGPGRPRKLRPPDDDDDEEEEEEEEEEDDEEDERTGINKVTTSPMLLALENEPDSTSACPLEASRHPAVPPSRSRGRPPRKKRGPKRRLSEKPEDDLPSLPHTTRLSEPMPAFISESSEDEDEDDEEELRARSPPVLTKPTLGLKCKSQKSLRKRRARQRSHPHSSVVTETISETTEVLDEPFVDSDSERPMPRLEEETPFGNPLRCYPAARKHMGLAPKSINRGNLTESEEDDPTPVLKPVAVLRRPEPSEATQRTGATAEMPEVPVKRKKGWPKGKSRKPLHWKKRAGRKPGSGAGQTGDTSLADPSSEDPPPPKIKMKPGRKPRSYYLQRAQEEAAKQEFEGSRLAPQQLDNSTLEDKTCKRTARALTSDLSPEKQNDSEEEDDFLQDFREPSKPKRRGRPPKNGNLPPPVPKPPPVSEPEEEDEEEDRPWSVEKISRPPSRTMSQSSSTRVSQPRANTDMADAEEDEEGDVEDCNNGVNRRTAPTPGSGSRRSDDHDADDEGDGRLEEKSDSSSSTKRRKGPDSEDDVEQEDEEEEPSSPARSPPVKEEPQNSEGFLDLQANMARDYVSKQEEAEDEKEDAEEVQEVKTSSADTEERRRREQEESAAAAAAVETVTAIAVPSEPLDMQPLHIEEKTVLMLGAEHSHQHPDFKDDLSHQQHTHHHSSELDLETVQAVQSLTQGEAQEEDSESHGAYQDCEETLAACRTLQSYSHGEGEEETLALVEDCGASQHSPMPNPPMPSLPNQSVRSVNSPGMTPGPMDPGPGVPGPTGTGGATGGGYTQITPEHPSSLSAPSLQNMETSPMMDVPSVSDHSQQVVDSGFSDLGSIESTTENYDNPSSYDSTMGGGGNGGGNGSNGGGMSAAAAAAVAASSSSSSSSSSSATPSSSSSQGNSCSFVSTPGLTSSSTGVGSQIAMGSCSLIQQAGPGPTNGPGANSGSSVPQPPPPPPPPPSSTPSCGIKSPQGCVIERPPSASQQQQKKVSQPTQQQQNPQPQPPPSAPPLPPPQQAALSQCSMGNGFASTPMIMEIPESAGSGGGGRSLYDRMGQDFGAGAKLQQLTNTIMDPHAMSYSHSAAVTSYATSVSLSNPGLAQLASSPHPPLPQAQPTMTPPPNLSSGSMNLGSPLIQCNMTGANIGLPPPPHSQRLQGQMATVKGHISIRSKASQIPTGSPHQQQLYSRSSGAVTMQGTPRTLAVQRGMMTNLMPTPAAYNSMNMNPLNAAMSAGYRMPQPMMNSGYHSNPPYMNQPAQYPMQMQMGMMGGQAYPQQPMQPNHHGNMMYTGPSHHSYAGVPKQSPYMSR</sequence>
<evidence type="ECO:0000256" key="15">
    <source>
        <dbReference type="ARBA" id="ARBA00023159"/>
    </source>
</evidence>
<dbReference type="GO" id="GO:0005634">
    <property type="term" value="C:nucleus"/>
    <property type="evidence" value="ECO:0007669"/>
    <property type="project" value="UniProtKB-SubCell"/>
</dbReference>
<evidence type="ECO:0000259" key="25">
    <source>
        <dbReference type="PROSITE" id="PS51726"/>
    </source>
</evidence>
<feature type="compositionally biased region" description="Basic and acidic residues" evidence="22">
    <location>
        <begin position="776"/>
        <end position="788"/>
    </location>
</feature>
<feature type="region of interest" description="Disordered" evidence="22">
    <location>
        <begin position="280"/>
        <end position="337"/>
    </location>
</feature>
<organism evidence="27 28">
    <name type="scientific">Sinocyclocheilus grahami</name>
    <name type="common">Dianchi golden-line fish</name>
    <name type="synonym">Barbus grahami</name>
    <dbReference type="NCBI Taxonomy" id="75366"/>
    <lineage>
        <taxon>Eukaryota</taxon>
        <taxon>Metazoa</taxon>
        <taxon>Chordata</taxon>
        <taxon>Craniata</taxon>
        <taxon>Vertebrata</taxon>
        <taxon>Euteleostomi</taxon>
        <taxon>Actinopterygii</taxon>
        <taxon>Neopterygii</taxon>
        <taxon>Teleostei</taxon>
        <taxon>Ostariophysi</taxon>
        <taxon>Cypriniformes</taxon>
        <taxon>Cyprinidae</taxon>
        <taxon>Cyprininae</taxon>
        <taxon>Sinocyclocheilus</taxon>
    </lineage>
</organism>
<feature type="region of interest" description="Disordered" evidence="22">
    <location>
        <begin position="1575"/>
        <end position="1871"/>
    </location>
</feature>
<evidence type="ECO:0000313" key="27">
    <source>
        <dbReference type="Ensembl" id="ENSSGRP00000097181.1"/>
    </source>
</evidence>
<dbReference type="CDD" id="cd15527">
    <property type="entry name" value="PHD2_KAT6A_6B"/>
    <property type="match status" value="1"/>
</dbReference>
<comment type="similarity">
    <text evidence="2 21">Belongs to the MYST (SAS/MOZ) family.</text>
</comment>
<feature type="compositionally biased region" description="Basic and acidic residues" evidence="22">
    <location>
        <begin position="1031"/>
        <end position="1041"/>
    </location>
</feature>
<reference evidence="27" key="2">
    <citation type="submission" date="2025-09" db="UniProtKB">
        <authorList>
            <consortium name="Ensembl"/>
        </authorList>
    </citation>
    <scope>IDENTIFICATION</scope>
</reference>
<keyword evidence="12" id="KW-0832">Ubl conjugation</keyword>
<evidence type="ECO:0000256" key="3">
    <source>
        <dbReference type="ARBA" id="ARBA00013184"/>
    </source>
</evidence>
<dbReference type="GO" id="GO:0003682">
    <property type="term" value="F:chromatin binding"/>
    <property type="evidence" value="ECO:0007669"/>
    <property type="project" value="TreeGrafter"/>
</dbReference>
<evidence type="ECO:0000256" key="20">
    <source>
        <dbReference type="PROSITE-ProRule" id="PRU00146"/>
    </source>
</evidence>
<dbReference type="Pfam" id="PF17772">
    <property type="entry name" value="zf-MYST"/>
    <property type="match status" value="1"/>
</dbReference>
<evidence type="ECO:0000313" key="28">
    <source>
        <dbReference type="Proteomes" id="UP000472262"/>
    </source>
</evidence>
<evidence type="ECO:0000256" key="21">
    <source>
        <dbReference type="RuleBase" id="RU361211"/>
    </source>
</evidence>
<keyword evidence="13" id="KW-0156">Chromatin regulator</keyword>
<feature type="compositionally biased region" description="Polar residues" evidence="22">
    <location>
        <begin position="1522"/>
        <end position="1531"/>
    </location>
</feature>
<feature type="compositionally biased region" description="Pro residues" evidence="22">
    <location>
        <begin position="1947"/>
        <end position="1963"/>
    </location>
</feature>
<comment type="catalytic activity">
    <reaction evidence="18 21">
        <text>L-lysyl-[protein] + acetyl-CoA = N(6)-acetyl-L-lysyl-[protein] + CoA + H(+)</text>
        <dbReference type="Rhea" id="RHEA:45948"/>
        <dbReference type="Rhea" id="RHEA-COMP:9752"/>
        <dbReference type="Rhea" id="RHEA-COMP:10731"/>
        <dbReference type="ChEBI" id="CHEBI:15378"/>
        <dbReference type="ChEBI" id="CHEBI:29969"/>
        <dbReference type="ChEBI" id="CHEBI:57287"/>
        <dbReference type="ChEBI" id="CHEBI:57288"/>
        <dbReference type="ChEBI" id="CHEBI:61930"/>
        <dbReference type="EC" id="2.3.1.48"/>
    </reaction>
</comment>
<feature type="compositionally biased region" description="Acidic residues" evidence="22">
    <location>
        <begin position="1021"/>
        <end position="1030"/>
    </location>
</feature>
<dbReference type="OMA" id="PISAQEC"/>
<keyword evidence="16 21" id="KW-0539">Nucleus</keyword>
<keyword evidence="14" id="KW-0007">Acetylation</keyword>
<evidence type="ECO:0000256" key="12">
    <source>
        <dbReference type="ARBA" id="ARBA00022843"/>
    </source>
</evidence>
<feature type="compositionally biased region" description="Acidic residues" evidence="22">
    <location>
        <begin position="1309"/>
        <end position="1321"/>
    </location>
</feature>
<feature type="region of interest" description="Disordered" evidence="22">
    <location>
        <begin position="1940"/>
        <end position="1968"/>
    </location>
</feature>
<feature type="compositionally biased region" description="Acidic residues" evidence="22">
    <location>
        <begin position="745"/>
        <end position="757"/>
    </location>
</feature>
<feature type="compositionally biased region" description="Basic residues" evidence="22">
    <location>
        <begin position="1162"/>
        <end position="1171"/>
    </location>
</feature>
<dbReference type="PROSITE" id="PS50016">
    <property type="entry name" value="ZF_PHD_2"/>
    <property type="match status" value="1"/>
</dbReference>
<feature type="compositionally biased region" description="Low complexity" evidence="22">
    <location>
        <begin position="1774"/>
        <end position="1790"/>
    </location>
</feature>
<feature type="compositionally biased region" description="Basic residues" evidence="22">
    <location>
        <begin position="290"/>
        <end position="312"/>
    </location>
</feature>
<keyword evidence="8" id="KW-0479">Metal-binding</keyword>
<dbReference type="Gene3D" id="3.40.630.30">
    <property type="match status" value="1"/>
</dbReference>
<feature type="compositionally biased region" description="Acidic residues" evidence="22">
    <location>
        <begin position="1372"/>
        <end position="1385"/>
    </location>
</feature>
<feature type="region of interest" description="Disordered" evidence="22">
    <location>
        <begin position="741"/>
        <end position="1459"/>
    </location>
</feature>
<dbReference type="PROSITE" id="PS51726">
    <property type="entry name" value="MYST_HAT"/>
    <property type="match status" value="1"/>
</dbReference>
<dbReference type="InterPro" id="IPR019787">
    <property type="entry name" value="Znf_PHD-finger"/>
</dbReference>
<dbReference type="Gene3D" id="1.10.10.10">
    <property type="entry name" value="Winged helix-like DNA-binding domain superfamily/Winged helix DNA-binding domain"/>
    <property type="match status" value="2"/>
</dbReference>
<feature type="compositionally biased region" description="Gly residues" evidence="22">
    <location>
        <begin position="1617"/>
        <end position="1629"/>
    </location>
</feature>
<feature type="compositionally biased region" description="Acidic residues" evidence="22">
    <location>
        <begin position="1421"/>
        <end position="1432"/>
    </location>
</feature>
<keyword evidence="28" id="KW-1185">Reference proteome</keyword>
<evidence type="ECO:0000256" key="10">
    <source>
        <dbReference type="ARBA" id="ARBA00022771"/>
    </source>
</evidence>
<feature type="compositionally biased region" description="Low complexity" evidence="22">
    <location>
        <begin position="1711"/>
        <end position="1745"/>
    </location>
</feature>
<evidence type="ECO:0000259" key="23">
    <source>
        <dbReference type="PROSITE" id="PS50016"/>
    </source>
</evidence>
<feature type="compositionally biased region" description="Low complexity" evidence="22">
    <location>
        <begin position="1655"/>
        <end position="1669"/>
    </location>
</feature>
<dbReference type="GO" id="GO:0003712">
    <property type="term" value="F:transcription coregulator activity"/>
    <property type="evidence" value="ECO:0007669"/>
    <property type="project" value="TreeGrafter"/>
</dbReference>
<feature type="region of interest" description="Disordered" evidence="22">
    <location>
        <begin position="398"/>
        <end position="429"/>
    </location>
</feature>
<dbReference type="GO" id="GO:0006334">
    <property type="term" value="P:nucleosome assembly"/>
    <property type="evidence" value="ECO:0007669"/>
    <property type="project" value="InterPro"/>
</dbReference>
<evidence type="ECO:0000259" key="24">
    <source>
        <dbReference type="PROSITE" id="PS51504"/>
    </source>
</evidence>
<evidence type="ECO:0000256" key="7">
    <source>
        <dbReference type="ARBA" id="ARBA00022679"/>
    </source>
</evidence>
<keyword evidence="17" id="KW-0012">Acyltransferase</keyword>
<dbReference type="FunFam" id="3.40.630.30:FF:000001">
    <property type="entry name" value="Histone acetyltransferase"/>
    <property type="match status" value="1"/>
</dbReference>
<feature type="domain" description="SAMD1-like winged helix (WH)" evidence="26">
    <location>
        <begin position="1"/>
        <end position="77"/>
    </location>
</feature>
<dbReference type="CDD" id="cd04301">
    <property type="entry name" value="NAT_SF"/>
    <property type="match status" value="1"/>
</dbReference>
<feature type="compositionally biased region" description="Pro residues" evidence="22">
    <location>
        <begin position="1842"/>
        <end position="1856"/>
    </location>
</feature>
<dbReference type="FunFam" id="3.30.60.60:FF:000002">
    <property type="entry name" value="Histone acetyltransferase"/>
    <property type="match status" value="1"/>
</dbReference>
<feature type="compositionally biased region" description="Basic and acidic residues" evidence="22">
    <location>
        <begin position="1492"/>
        <end position="1505"/>
    </location>
</feature>
<dbReference type="InterPro" id="IPR005818">
    <property type="entry name" value="Histone_H1/H5_H15"/>
</dbReference>
<dbReference type="InterPro" id="IPR040706">
    <property type="entry name" value="Zf-MYST"/>
</dbReference>
<dbReference type="Ensembl" id="ENSSGRT00000103388.1">
    <property type="protein sequence ID" value="ENSSGRP00000097181.1"/>
    <property type="gene ID" value="ENSSGRG00000048502.1"/>
</dbReference>
<name>A0A672S7V4_SINGR</name>
<evidence type="ECO:0000256" key="6">
    <source>
        <dbReference type="ARBA" id="ARBA00022553"/>
    </source>
</evidence>
<evidence type="ECO:0000256" key="22">
    <source>
        <dbReference type="SAM" id="MobiDB-lite"/>
    </source>
</evidence>
<dbReference type="InterPro" id="IPR048589">
    <property type="entry name" value="SAMD1-like_WH"/>
</dbReference>
<keyword evidence="7" id="KW-0808">Transferase</keyword>